<evidence type="ECO:0000313" key="7">
    <source>
        <dbReference type="Proteomes" id="UP000310754"/>
    </source>
</evidence>
<dbReference type="AlphaFoldDB" id="A0A4S3ZQC3"/>
<dbReference type="CDD" id="cd00838">
    <property type="entry name" value="MPP_superfamily"/>
    <property type="match status" value="1"/>
</dbReference>
<sequence>MTNNTDFSIAVIADAHFHDIDGDYGVPGLGHRSLTLRTWDDTRTSTRVFNESAMALRAALNEVATRNIGHVVLLGDYTDDGQRLTTQSVAKLLADHEKRFGTRFYALPGNHDIFGPNGRHQAKRFLQADGTSKLVTSDAAEDTPDNLLNPHMYCEGYPLGLNPMAAFGYFRRADDLHWESPFGLSDDPASRIYAVSSPDGRNHYRLMDASYLIEPEKDLWLLMLDANVFEPRDGDFPVGSEQAFIDSTAAGWNAMLRLKPFIFEWIADVAKRAKEHGKTLLTFSHYPVIDPFDDPENTGKTLFPNSNMAKRKPSDAVAEALITAGITVHFSGHLHVEGVTRHANDDGQLINVAVPSLVAFPPAFKHLTLQRDMLAIDTIDLSALPVDPDIMAAYQHETTQTGAVPDAAIFAQTYGAFLRLHLTALVEHRFFIREWPRDVVACLAPMSVQQLCLDPRTRPARPDNLGLEDKQDLADLSVVEIVSDWYCLWHGGGRALPILGEKRLALLRWLADLYAEPADSDTSITEFLAAFFKALRHFLSRAEHDITQISLLPASLLHNSLNRNRFKEKIMQQI</sequence>
<dbReference type="Proteomes" id="UP000310754">
    <property type="component" value="Unassembled WGS sequence"/>
</dbReference>
<dbReference type="InterPro" id="IPR050884">
    <property type="entry name" value="CNP_phosphodiesterase-III"/>
</dbReference>
<dbReference type="GO" id="GO:0016787">
    <property type="term" value="F:hydrolase activity"/>
    <property type="evidence" value="ECO:0007669"/>
    <property type="project" value="UniProtKB-KW"/>
</dbReference>
<dbReference type="InterPro" id="IPR029052">
    <property type="entry name" value="Metallo-depent_PP-like"/>
</dbReference>
<dbReference type="InterPro" id="IPR004843">
    <property type="entry name" value="Calcineurin-like_PHP"/>
</dbReference>
<keyword evidence="1" id="KW-0479">Metal-binding</keyword>
<dbReference type="EMBL" id="SSOA01000011">
    <property type="protein sequence ID" value="THF47739.1"/>
    <property type="molecule type" value="Genomic_DNA"/>
</dbReference>
<evidence type="ECO:0000256" key="1">
    <source>
        <dbReference type="ARBA" id="ARBA00022723"/>
    </source>
</evidence>
<reference evidence="6 7" key="1">
    <citation type="submission" date="2019-04" db="EMBL/GenBank/DDBJ databases">
        <title>Rhizobium terrae sp. nov., isolated from a paddy soil.</title>
        <authorList>
            <person name="Lin S.-Y."/>
            <person name="Hameed A."/>
            <person name="Huang H.-I."/>
            <person name="Young C.-C."/>
        </authorList>
    </citation>
    <scope>NUCLEOTIDE SEQUENCE [LARGE SCALE GENOMIC DNA]</scope>
    <source>
        <strain evidence="6 7">CC-HIH110</strain>
    </source>
</reference>
<dbReference type="Gene3D" id="3.60.21.10">
    <property type="match status" value="2"/>
</dbReference>
<evidence type="ECO:0000259" key="5">
    <source>
        <dbReference type="Pfam" id="PF00149"/>
    </source>
</evidence>
<accession>A0A4S3ZQC3</accession>
<keyword evidence="3" id="KW-0408">Iron</keyword>
<dbReference type="SUPFAM" id="SSF56300">
    <property type="entry name" value="Metallo-dependent phosphatases"/>
    <property type="match status" value="1"/>
</dbReference>
<evidence type="ECO:0000256" key="2">
    <source>
        <dbReference type="ARBA" id="ARBA00022801"/>
    </source>
</evidence>
<proteinExistence type="inferred from homology"/>
<feature type="domain" description="Calcineurin-like phosphoesterase" evidence="5">
    <location>
        <begin position="8"/>
        <end position="119"/>
    </location>
</feature>
<evidence type="ECO:0000313" key="6">
    <source>
        <dbReference type="EMBL" id="THF47739.1"/>
    </source>
</evidence>
<keyword evidence="2" id="KW-0378">Hydrolase</keyword>
<protein>
    <submittedName>
        <fullName evidence="6">Metallophosphoesterase</fullName>
    </submittedName>
</protein>
<dbReference type="RefSeq" id="WP_190236839.1">
    <property type="nucleotide sequence ID" value="NZ_SSOA01000011.1"/>
</dbReference>
<dbReference type="PANTHER" id="PTHR42988">
    <property type="entry name" value="PHOSPHOHYDROLASE"/>
    <property type="match status" value="1"/>
</dbReference>
<evidence type="ECO:0000256" key="4">
    <source>
        <dbReference type="ARBA" id="ARBA00025742"/>
    </source>
</evidence>
<comment type="caution">
    <text evidence="6">The sequence shown here is derived from an EMBL/GenBank/DDBJ whole genome shotgun (WGS) entry which is preliminary data.</text>
</comment>
<evidence type="ECO:0000256" key="3">
    <source>
        <dbReference type="ARBA" id="ARBA00023004"/>
    </source>
</evidence>
<dbReference type="GO" id="GO:0046872">
    <property type="term" value="F:metal ion binding"/>
    <property type="evidence" value="ECO:0007669"/>
    <property type="project" value="UniProtKB-KW"/>
</dbReference>
<comment type="similarity">
    <text evidence="4">Belongs to the cyclic nucleotide phosphodiesterase class-III family.</text>
</comment>
<dbReference type="Pfam" id="PF00149">
    <property type="entry name" value="Metallophos"/>
    <property type="match status" value="1"/>
</dbReference>
<organism evidence="6 7">
    <name type="scientific">Allorhizobium terrae</name>
    <dbReference type="NCBI Taxonomy" id="1848972"/>
    <lineage>
        <taxon>Bacteria</taxon>
        <taxon>Pseudomonadati</taxon>
        <taxon>Pseudomonadota</taxon>
        <taxon>Alphaproteobacteria</taxon>
        <taxon>Hyphomicrobiales</taxon>
        <taxon>Rhizobiaceae</taxon>
        <taxon>Rhizobium/Agrobacterium group</taxon>
        <taxon>Allorhizobium</taxon>
    </lineage>
</organism>
<keyword evidence="7" id="KW-1185">Reference proteome</keyword>
<gene>
    <name evidence="6" type="ORF">E6C51_16845</name>
</gene>
<name>A0A4S3ZQC3_9HYPH</name>
<dbReference type="PANTHER" id="PTHR42988:SF2">
    <property type="entry name" value="CYCLIC NUCLEOTIDE PHOSPHODIESTERASE CBUA0032-RELATED"/>
    <property type="match status" value="1"/>
</dbReference>